<dbReference type="SUPFAM" id="SSF55781">
    <property type="entry name" value="GAF domain-like"/>
    <property type="match status" value="1"/>
</dbReference>
<dbReference type="PROSITE" id="PS51077">
    <property type="entry name" value="HTH_ICLR"/>
    <property type="match status" value="1"/>
</dbReference>
<name>A0ABT5TDK8_9RHOB</name>
<comment type="caution">
    <text evidence="6">The sequence shown here is derived from an EMBL/GenBank/DDBJ whole genome shotgun (WGS) entry which is preliminary data.</text>
</comment>
<evidence type="ECO:0000313" key="7">
    <source>
        <dbReference type="Proteomes" id="UP001431784"/>
    </source>
</evidence>
<protein>
    <submittedName>
        <fullName evidence="6">IclR family transcriptional regulator</fullName>
    </submittedName>
</protein>
<evidence type="ECO:0000256" key="3">
    <source>
        <dbReference type="ARBA" id="ARBA00023163"/>
    </source>
</evidence>
<evidence type="ECO:0000313" key="6">
    <source>
        <dbReference type="EMBL" id="MDD7973101.1"/>
    </source>
</evidence>
<dbReference type="EMBL" id="JAQZSM010000025">
    <property type="protein sequence ID" value="MDD7973101.1"/>
    <property type="molecule type" value="Genomic_DNA"/>
</dbReference>
<dbReference type="PANTHER" id="PTHR30136:SF35">
    <property type="entry name" value="HTH-TYPE TRANSCRIPTIONAL REGULATOR RV1719"/>
    <property type="match status" value="1"/>
</dbReference>
<keyword evidence="2" id="KW-0238">DNA-binding</keyword>
<feature type="domain" description="HTH iclR-type" evidence="4">
    <location>
        <begin position="2"/>
        <end position="64"/>
    </location>
</feature>
<evidence type="ECO:0000259" key="4">
    <source>
        <dbReference type="PROSITE" id="PS51077"/>
    </source>
</evidence>
<dbReference type="RefSeq" id="WP_274353774.1">
    <property type="nucleotide sequence ID" value="NZ_JAQZSM010000025.1"/>
</dbReference>
<dbReference type="Gene3D" id="1.10.10.10">
    <property type="entry name" value="Winged helix-like DNA-binding domain superfamily/Winged helix DNA-binding domain"/>
    <property type="match status" value="1"/>
</dbReference>
<dbReference type="Proteomes" id="UP001431784">
    <property type="component" value="Unassembled WGS sequence"/>
</dbReference>
<proteinExistence type="predicted"/>
<feature type="domain" description="IclR-ED" evidence="5">
    <location>
        <begin position="65"/>
        <end position="246"/>
    </location>
</feature>
<evidence type="ECO:0000256" key="2">
    <source>
        <dbReference type="ARBA" id="ARBA00023125"/>
    </source>
</evidence>
<dbReference type="Gene3D" id="3.30.450.40">
    <property type="match status" value="1"/>
</dbReference>
<accession>A0ABT5TDK8</accession>
<evidence type="ECO:0000259" key="5">
    <source>
        <dbReference type="PROSITE" id="PS51078"/>
    </source>
</evidence>
<dbReference type="InterPro" id="IPR005471">
    <property type="entry name" value="Tscrpt_reg_IclR_N"/>
</dbReference>
<dbReference type="InterPro" id="IPR036390">
    <property type="entry name" value="WH_DNA-bd_sf"/>
</dbReference>
<dbReference type="Pfam" id="PF09339">
    <property type="entry name" value="HTH_IclR"/>
    <property type="match status" value="1"/>
</dbReference>
<evidence type="ECO:0000256" key="1">
    <source>
        <dbReference type="ARBA" id="ARBA00023015"/>
    </source>
</evidence>
<dbReference type="InterPro" id="IPR014757">
    <property type="entry name" value="Tscrpt_reg_IclR_C"/>
</dbReference>
<dbReference type="InterPro" id="IPR050707">
    <property type="entry name" value="HTH_MetabolicPath_Reg"/>
</dbReference>
<keyword evidence="3" id="KW-0804">Transcription</keyword>
<sequence>MIKSVDKALRLLEILSQSDRPMRLRDISDASGLTRSNAFRMLQTLRDLGYVQQNGDGSYYDLTLKLFEVSARKVASNSLVSAAHPILQRLSEHVTENVMLSVREDLTSVVIDRIESRAFVRTFAYLGARAPLHTVSGGKVLLAYAPDEVVAAMSQNLVRFTARTITDPDRLAQEIAAIRKRGYATAFHEINEAARGVAVPIRSRHGDVVAALSISGPMEDLSDELIGDFVAFLKEHAALIERAWPGTNQGAGLSSVPRPSSA</sequence>
<dbReference type="InterPro" id="IPR036388">
    <property type="entry name" value="WH-like_DNA-bd_sf"/>
</dbReference>
<dbReference type="PROSITE" id="PS51078">
    <property type="entry name" value="ICLR_ED"/>
    <property type="match status" value="1"/>
</dbReference>
<dbReference type="SMART" id="SM00346">
    <property type="entry name" value="HTH_ICLR"/>
    <property type="match status" value="1"/>
</dbReference>
<gene>
    <name evidence="6" type="ORF">PUT78_18615</name>
</gene>
<dbReference type="InterPro" id="IPR029016">
    <property type="entry name" value="GAF-like_dom_sf"/>
</dbReference>
<dbReference type="PANTHER" id="PTHR30136">
    <property type="entry name" value="HELIX-TURN-HELIX TRANSCRIPTIONAL REGULATOR, ICLR FAMILY"/>
    <property type="match status" value="1"/>
</dbReference>
<reference evidence="6" key="1">
    <citation type="submission" date="2023-02" db="EMBL/GenBank/DDBJ databases">
        <title>Description of Roseinatronobacter alkalisoli sp. nov., an alkaliphilic bacerium isolated from soda soil.</title>
        <authorList>
            <person name="Wei W."/>
        </authorList>
    </citation>
    <scope>NUCLEOTIDE SEQUENCE</scope>
    <source>
        <strain evidence="6">HJB301</strain>
    </source>
</reference>
<organism evidence="6 7">
    <name type="scientific">Roseinatronobacter alkalisoli</name>
    <dbReference type="NCBI Taxonomy" id="3028235"/>
    <lineage>
        <taxon>Bacteria</taxon>
        <taxon>Pseudomonadati</taxon>
        <taxon>Pseudomonadota</taxon>
        <taxon>Alphaproteobacteria</taxon>
        <taxon>Rhodobacterales</taxon>
        <taxon>Paracoccaceae</taxon>
        <taxon>Roseinatronobacter</taxon>
    </lineage>
</organism>
<keyword evidence="7" id="KW-1185">Reference proteome</keyword>
<dbReference type="Pfam" id="PF01614">
    <property type="entry name" value="IclR_C"/>
    <property type="match status" value="1"/>
</dbReference>
<dbReference type="SUPFAM" id="SSF46785">
    <property type="entry name" value="Winged helix' DNA-binding domain"/>
    <property type="match status" value="1"/>
</dbReference>
<keyword evidence="1" id="KW-0805">Transcription regulation</keyword>